<evidence type="ECO:0000256" key="1">
    <source>
        <dbReference type="SAM" id="MobiDB-lite"/>
    </source>
</evidence>
<name>A0A0V1M5R2_9BILA</name>
<accession>A0A0V1M5R2</accession>
<dbReference type="EMBL" id="JYDO01000234">
    <property type="protein sequence ID" value="KRZ66590.1"/>
    <property type="molecule type" value="Genomic_DNA"/>
</dbReference>
<dbReference type="AlphaFoldDB" id="A0A0V1M5R2"/>
<proteinExistence type="predicted"/>
<dbReference type="Proteomes" id="UP000054843">
    <property type="component" value="Unassembled WGS sequence"/>
</dbReference>
<evidence type="ECO:0000313" key="2">
    <source>
        <dbReference type="EMBL" id="KRZ66590.1"/>
    </source>
</evidence>
<reference evidence="2 3" key="1">
    <citation type="submission" date="2015-01" db="EMBL/GenBank/DDBJ databases">
        <title>Evolution of Trichinella species and genotypes.</title>
        <authorList>
            <person name="Korhonen P.K."/>
            <person name="Edoardo P."/>
            <person name="Giuseppe L.R."/>
            <person name="Gasser R.B."/>
        </authorList>
    </citation>
    <scope>NUCLEOTIDE SEQUENCE [LARGE SCALE GENOMIC DNA]</scope>
    <source>
        <strain evidence="2">ISS1980</strain>
    </source>
</reference>
<evidence type="ECO:0000313" key="3">
    <source>
        <dbReference type="Proteomes" id="UP000054843"/>
    </source>
</evidence>
<feature type="region of interest" description="Disordered" evidence="1">
    <location>
        <begin position="45"/>
        <end position="68"/>
    </location>
</feature>
<feature type="compositionally biased region" description="Basic residues" evidence="1">
    <location>
        <begin position="46"/>
        <end position="61"/>
    </location>
</feature>
<protein>
    <submittedName>
        <fullName evidence="2">Uncharacterized protein</fullName>
    </submittedName>
</protein>
<keyword evidence="3" id="KW-1185">Reference proteome</keyword>
<gene>
    <name evidence="2" type="ORF">T10_3503</name>
</gene>
<sequence>MIPPPINSTWKLQYFDGPNAQRFGYDLNPCQNPYTDATIGQQKFLHASRHSHPDKRRKRSGTTRQCGNENPAMAEFCISGSKGVSFSTGLYDE</sequence>
<organism evidence="2 3">
    <name type="scientific">Trichinella papuae</name>
    <dbReference type="NCBI Taxonomy" id="268474"/>
    <lineage>
        <taxon>Eukaryota</taxon>
        <taxon>Metazoa</taxon>
        <taxon>Ecdysozoa</taxon>
        <taxon>Nematoda</taxon>
        <taxon>Enoplea</taxon>
        <taxon>Dorylaimia</taxon>
        <taxon>Trichinellida</taxon>
        <taxon>Trichinellidae</taxon>
        <taxon>Trichinella</taxon>
    </lineage>
</organism>
<comment type="caution">
    <text evidence="2">The sequence shown here is derived from an EMBL/GenBank/DDBJ whole genome shotgun (WGS) entry which is preliminary data.</text>
</comment>